<dbReference type="InterPro" id="IPR004111">
    <property type="entry name" value="Repressor_TetR_C"/>
</dbReference>
<feature type="DNA-binding region" description="H-T-H motif" evidence="4">
    <location>
        <begin position="53"/>
        <end position="72"/>
    </location>
</feature>
<dbReference type="PROSITE" id="PS50977">
    <property type="entry name" value="HTH_TETR_2"/>
    <property type="match status" value="1"/>
</dbReference>
<keyword evidence="1" id="KW-0805">Transcription regulation</keyword>
<keyword evidence="3" id="KW-0804">Transcription</keyword>
<dbReference type="SUPFAM" id="SSF46689">
    <property type="entry name" value="Homeodomain-like"/>
    <property type="match status" value="1"/>
</dbReference>
<feature type="compositionally biased region" description="Basic and acidic residues" evidence="5">
    <location>
        <begin position="284"/>
        <end position="345"/>
    </location>
</feature>
<dbReference type="InterPro" id="IPR036271">
    <property type="entry name" value="Tet_transcr_reg_TetR-rel_C_sf"/>
</dbReference>
<keyword evidence="8" id="KW-1185">Reference proteome</keyword>
<dbReference type="EMBL" id="CP090958">
    <property type="protein sequence ID" value="WGW11091.1"/>
    <property type="molecule type" value="Genomic_DNA"/>
</dbReference>
<dbReference type="PANTHER" id="PTHR30055:SF151">
    <property type="entry name" value="TRANSCRIPTIONAL REGULATORY PROTEIN"/>
    <property type="match status" value="1"/>
</dbReference>
<feature type="domain" description="HTH tetR-type" evidence="6">
    <location>
        <begin position="30"/>
        <end position="90"/>
    </location>
</feature>
<evidence type="ECO:0000259" key="6">
    <source>
        <dbReference type="PROSITE" id="PS50977"/>
    </source>
</evidence>
<accession>A0ABY8QQI1</accession>
<proteinExistence type="predicted"/>
<sequence>MTDALDEGLPRALALTWGIAAHPQRGPKRELSIERIIEAAVEIADAEGLSGVTMSKVASVLGFTTMSLYRYVTSKDDLLLLMQEMITAFPVPAESDSADWEAGLRGWVITIRNCYLDHPWLLDIPVSELQLMTPNNLLVVDWALREMRQLPLNEQEKMSVILTLSGLTRTFGLMQRDIESSRQSVEPGVWEKYGAALAELVTESQFPDLFPVVHAGRYVGGADDGFDDFKFAVRLVFDGVIRHVELGGTASDPAAGERGADVAGTPVASDPGAGTGSDELEQAVSKDKGVREAARERREAEAKLREALKREKDARKRARERTVREAEKAQRAAEKAARAAEKPRN</sequence>
<dbReference type="InterPro" id="IPR009057">
    <property type="entry name" value="Homeodomain-like_sf"/>
</dbReference>
<dbReference type="InterPro" id="IPR001647">
    <property type="entry name" value="HTH_TetR"/>
</dbReference>
<keyword evidence="2 4" id="KW-0238">DNA-binding</keyword>
<protein>
    <submittedName>
        <fullName evidence="7">TetR/AcrR family transcriptional regulator</fullName>
    </submittedName>
</protein>
<reference evidence="7 8" key="1">
    <citation type="submission" date="2023-05" db="EMBL/GenBank/DDBJ databases">
        <title>Lithophilousrod everest ZFBP1038 complete genpme.</title>
        <authorList>
            <person name="Tian M."/>
        </authorList>
    </citation>
    <scope>NUCLEOTIDE SEQUENCE [LARGE SCALE GENOMIC DNA]</scope>
    <source>
        <strain evidence="7 8">ZFBP1038</strain>
    </source>
</reference>
<dbReference type="InterPro" id="IPR050109">
    <property type="entry name" value="HTH-type_TetR-like_transc_reg"/>
</dbReference>
<dbReference type="Proteomes" id="UP001209083">
    <property type="component" value="Chromosome"/>
</dbReference>
<dbReference type="Pfam" id="PF02909">
    <property type="entry name" value="TetR_C_1"/>
    <property type="match status" value="1"/>
</dbReference>
<dbReference type="Gene3D" id="1.10.357.10">
    <property type="entry name" value="Tetracycline Repressor, domain 2"/>
    <property type="match status" value="1"/>
</dbReference>
<name>A0ABY8QQI1_9MICO</name>
<feature type="region of interest" description="Disordered" evidence="5">
    <location>
        <begin position="249"/>
        <end position="345"/>
    </location>
</feature>
<evidence type="ECO:0000256" key="3">
    <source>
        <dbReference type="ARBA" id="ARBA00023163"/>
    </source>
</evidence>
<dbReference type="Pfam" id="PF00440">
    <property type="entry name" value="TetR_N"/>
    <property type="match status" value="1"/>
</dbReference>
<evidence type="ECO:0000256" key="5">
    <source>
        <dbReference type="SAM" id="MobiDB-lite"/>
    </source>
</evidence>
<organism evidence="7 8">
    <name type="scientific">Saxibacter everestensis</name>
    <dbReference type="NCBI Taxonomy" id="2909229"/>
    <lineage>
        <taxon>Bacteria</taxon>
        <taxon>Bacillati</taxon>
        <taxon>Actinomycetota</taxon>
        <taxon>Actinomycetes</taxon>
        <taxon>Micrococcales</taxon>
        <taxon>Brevibacteriaceae</taxon>
        <taxon>Saxibacter</taxon>
    </lineage>
</organism>
<evidence type="ECO:0000256" key="4">
    <source>
        <dbReference type="PROSITE-ProRule" id="PRU00335"/>
    </source>
</evidence>
<dbReference type="SUPFAM" id="SSF48498">
    <property type="entry name" value="Tetracyclin repressor-like, C-terminal domain"/>
    <property type="match status" value="1"/>
</dbReference>
<dbReference type="Gene3D" id="1.10.10.60">
    <property type="entry name" value="Homeodomain-like"/>
    <property type="match status" value="1"/>
</dbReference>
<dbReference type="RefSeq" id="WP_349637874.1">
    <property type="nucleotide sequence ID" value="NZ_CP090958.1"/>
</dbReference>
<gene>
    <name evidence="7" type="ORF">LWF01_13425</name>
</gene>
<evidence type="ECO:0000256" key="1">
    <source>
        <dbReference type="ARBA" id="ARBA00023015"/>
    </source>
</evidence>
<evidence type="ECO:0000313" key="7">
    <source>
        <dbReference type="EMBL" id="WGW11091.1"/>
    </source>
</evidence>
<evidence type="ECO:0000313" key="8">
    <source>
        <dbReference type="Proteomes" id="UP001209083"/>
    </source>
</evidence>
<dbReference type="PANTHER" id="PTHR30055">
    <property type="entry name" value="HTH-TYPE TRANSCRIPTIONAL REGULATOR RUTR"/>
    <property type="match status" value="1"/>
</dbReference>
<evidence type="ECO:0000256" key="2">
    <source>
        <dbReference type="ARBA" id="ARBA00023125"/>
    </source>
</evidence>